<keyword evidence="2" id="KW-1185">Reference proteome</keyword>
<gene>
    <name evidence="1" type="primary">Acey_s0167.g132</name>
    <name evidence="1" type="ORF">Y032_0167g132</name>
</gene>
<proteinExistence type="predicted"/>
<accession>A0A016SWJ6</accession>
<dbReference type="EMBL" id="JARK01001503">
    <property type="protein sequence ID" value="EYB94797.1"/>
    <property type="molecule type" value="Genomic_DNA"/>
</dbReference>
<dbReference type="Proteomes" id="UP000024635">
    <property type="component" value="Unassembled WGS sequence"/>
</dbReference>
<protein>
    <submittedName>
        <fullName evidence="1">Uncharacterized protein</fullName>
    </submittedName>
</protein>
<sequence length="76" mass="8649">MRKSGEITISGRKRSEKALRRLTTTIPACAARLRGFLVEAVDGSQPSNPCNCQLNLPRDWQFTIIIIVSCFWLARW</sequence>
<name>A0A016SWJ6_9BILA</name>
<organism evidence="1 2">
    <name type="scientific">Ancylostoma ceylanicum</name>
    <dbReference type="NCBI Taxonomy" id="53326"/>
    <lineage>
        <taxon>Eukaryota</taxon>
        <taxon>Metazoa</taxon>
        <taxon>Ecdysozoa</taxon>
        <taxon>Nematoda</taxon>
        <taxon>Chromadorea</taxon>
        <taxon>Rhabditida</taxon>
        <taxon>Rhabditina</taxon>
        <taxon>Rhabditomorpha</taxon>
        <taxon>Strongyloidea</taxon>
        <taxon>Ancylostomatidae</taxon>
        <taxon>Ancylostomatinae</taxon>
        <taxon>Ancylostoma</taxon>
    </lineage>
</organism>
<evidence type="ECO:0000313" key="2">
    <source>
        <dbReference type="Proteomes" id="UP000024635"/>
    </source>
</evidence>
<evidence type="ECO:0000313" key="1">
    <source>
        <dbReference type="EMBL" id="EYB94797.1"/>
    </source>
</evidence>
<dbReference type="AlphaFoldDB" id="A0A016SWJ6"/>
<comment type="caution">
    <text evidence="1">The sequence shown here is derived from an EMBL/GenBank/DDBJ whole genome shotgun (WGS) entry which is preliminary data.</text>
</comment>
<reference evidence="2" key="1">
    <citation type="journal article" date="2015" name="Nat. Genet.">
        <title>The genome and transcriptome of the zoonotic hookworm Ancylostoma ceylanicum identify infection-specific gene families.</title>
        <authorList>
            <person name="Schwarz E.M."/>
            <person name="Hu Y."/>
            <person name="Antoshechkin I."/>
            <person name="Miller M.M."/>
            <person name="Sternberg P.W."/>
            <person name="Aroian R.V."/>
        </authorList>
    </citation>
    <scope>NUCLEOTIDE SEQUENCE</scope>
    <source>
        <strain evidence="2">HY135</strain>
    </source>
</reference>